<reference evidence="3" key="1">
    <citation type="submission" date="2022-11" db="UniProtKB">
        <authorList>
            <consortium name="WormBaseParasite"/>
        </authorList>
    </citation>
    <scope>IDENTIFICATION</scope>
</reference>
<feature type="region of interest" description="Disordered" evidence="1">
    <location>
        <begin position="144"/>
        <end position="171"/>
    </location>
</feature>
<evidence type="ECO:0000313" key="3">
    <source>
        <dbReference type="WBParaSite" id="jg4185.1"/>
    </source>
</evidence>
<accession>A0A915E965</accession>
<feature type="compositionally biased region" description="Basic and acidic residues" evidence="1">
    <location>
        <begin position="159"/>
        <end position="171"/>
    </location>
</feature>
<evidence type="ECO:0000313" key="2">
    <source>
        <dbReference type="Proteomes" id="UP000887574"/>
    </source>
</evidence>
<dbReference type="AlphaFoldDB" id="A0A915E965"/>
<dbReference type="Proteomes" id="UP000887574">
    <property type="component" value="Unplaced"/>
</dbReference>
<organism evidence="2 3">
    <name type="scientific">Ditylenchus dipsaci</name>
    <dbReference type="NCBI Taxonomy" id="166011"/>
    <lineage>
        <taxon>Eukaryota</taxon>
        <taxon>Metazoa</taxon>
        <taxon>Ecdysozoa</taxon>
        <taxon>Nematoda</taxon>
        <taxon>Chromadorea</taxon>
        <taxon>Rhabditida</taxon>
        <taxon>Tylenchina</taxon>
        <taxon>Tylenchomorpha</taxon>
        <taxon>Sphaerularioidea</taxon>
        <taxon>Anguinidae</taxon>
        <taxon>Anguininae</taxon>
        <taxon>Ditylenchus</taxon>
    </lineage>
</organism>
<proteinExistence type="predicted"/>
<evidence type="ECO:0000256" key="1">
    <source>
        <dbReference type="SAM" id="MobiDB-lite"/>
    </source>
</evidence>
<keyword evidence="2" id="KW-1185">Reference proteome</keyword>
<name>A0A915E965_9BILA</name>
<protein>
    <submittedName>
        <fullName evidence="3">DDE Tnp4 domain-containing protein</fullName>
    </submittedName>
</protein>
<sequence>MEDLELLNAIGWWAMRKRRSYVRPAHYQSALHHNSFAAFWRYYNSPDEGDLKLFLRLSQTEFEAVYSLVRHQLEAHCPTHLRPIEGKERLAVFISIWSNLQCSGSSVCDRDSTVHDICKEVSEAIVTAMRTKYLPTPTRQTWERSARDSIDSDSSEDFGGYRRETHCHRET</sequence>
<dbReference type="WBParaSite" id="jg4185.1">
    <property type="protein sequence ID" value="jg4185.1"/>
    <property type="gene ID" value="jg4185"/>
</dbReference>